<dbReference type="AlphaFoldDB" id="E1QFL1"/>
<feature type="region of interest" description="Disordered" evidence="1">
    <location>
        <begin position="1"/>
        <end position="29"/>
    </location>
</feature>
<dbReference type="Proteomes" id="UP000009047">
    <property type="component" value="Chromosome"/>
</dbReference>
<dbReference type="STRING" id="644282.Deba_0977"/>
<dbReference type="KEGG" id="dbr:Deba_0977"/>
<keyword evidence="3" id="KW-1185">Reference proteome</keyword>
<organism evidence="2 3">
    <name type="scientific">Desulfarculus baarsii (strain ATCC 33931 / DSM 2075 / LMG 7858 / VKM B-1802 / 2st14)</name>
    <dbReference type="NCBI Taxonomy" id="644282"/>
    <lineage>
        <taxon>Bacteria</taxon>
        <taxon>Pseudomonadati</taxon>
        <taxon>Thermodesulfobacteriota</taxon>
        <taxon>Desulfarculia</taxon>
        <taxon>Desulfarculales</taxon>
        <taxon>Desulfarculaceae</taxon>
        <taxon>Desulfarculus</taxon>
    </lineage>
</organism>
<evidence type="ECO:0000256" key="1">
    <source>
        <dbReference type="SAM" id="MobiDB-lite"/>
    </source>
</evidence>
<protein>
    <submittedName>
        <fullName evidence="2">Uncharacterized protein</fullName>
    </submittedName>
</protein>
<accession>E1QFL1</accession>
<dbReference type="OrthoDB" id="5518730at2"/>
<evidence type="ECO:0000313" key="2">
    <source>
        <dbReference type="EMBL" id="ADK84347.1"/>
    </source>
</evidence>
<dbReference type="RefSeq" id="WP_013257801.1">
    <property type="nucleotide sequence ID" value="NC_014365.1"/>
</dbReference>
<sequence>MTKIDQIGGGVQAGESKPGQRGVGAGQGASFDDFLTRAIDDGQASQAAGESTGLGGVSQVAAPAEVLAATGQAHVTAVAQAEDLLATLEQYAQALGQGGSLKDLAGVVQAMETQAGLLGETADQLPEDDELAGLLRQVRARAEAEAMKFNRGDFIPA</sequence>
<dbReference type="HOGENOM" id="CLU_1746677_0_0_7"/>
<name>E1QFL1_DESB2</name>
<gene>
    <name evidence="2" type="ordered locus">Deba_0977</name>
</gene>
<proteinExistence type="predicted"/>
<reference evidence="2 3" key="1">
    <citation type="journal article" date="2010" name="Stand. Genomic Sci.">
        <title>Complete genome sequence of Desulfarculus baarsii type strain (2st14).</title>
        <authorList>
            <person name="Sun H."/>
            <person name="Spring S."/>
            <person name="Lapidus A."/>
            <person name="Davenport K."/>
            <person name="Del Rio T.G."/>
            <person name="Tice H."/>
            <person name="Nolan M."/>
            <person name="Copeland A."/>
            <person name="Cheng J.F."/>
            <person name="Lucas S."/>
            <person name="Tapia R."/>
            <person name="Goodwin L."/>
            <person name="Pitluck S."/>
            <person name="Ivanova N."/>
            <person name="Pagani I."/>
            <person name="Mavromatis K."/>
            <person name="Ovchinnikova G."/>
            <person name="Pati A."/>
            <person name="Chen A."/>
            <person name="Palaniappan K."/>
            <person name="Hauser L."/>
            <person name="Chang Y.J."/>
            <person name="Jeffries C.D."/>
            <person name="Detter J.C."/>
            <person name="Han C."/>
            <person name="Rohde M."/>
            <person name="Brambilla E."/>
            <person name="Goker M."/>
            <person name="Woyke T."/>
            <person name="Bristow J."/>
            <person name="Eisen J.A."/>
            <person name="Markowitz V."/>
            <person name="Hugenholtz P."/>
            <person name="Kyrpides N.C."/>
            <person name="Klenk H.P."/>
            <person name="Land M."/>
        </authorList>
    </citation>
    <scope>NUCLEOTIDE SEQUENCE [LARGE SCALE GENOMIC DNA]</scope>
    <source>
        <strain evidence="3">ATCC 33931 / DSM 2075 / LMG 7858 / VKM B-1802 / 2st14</strain>
    </source>
</reference>
<dbReference type="EMBL" id="CP002085">
    <property type="protein sequence ID" value="ADK84347.1"/>
    <property type="molecule type" value="Genomic_DNA"/>
</dbReference>
<evidence type="ECO:0000313" key="3">
    <source>
        <dbReference type="Proteomes" id="UP000009047"/>
    </source>
</evidence>